<evidence type="ECO:0000259" key="5">
    <source>
        <dbReference type="PROSITE" id="PS50932"/>
    </source>
</evidence>
<feature type="domain" description="HTH lacI-type" evidence="5">
    <location>
        <begin position="11"/>
        <end position="65"/>
    </location>
</feature>
<dbReference type="GO" id="GO:0000976">
    <property type="term" value="F:transcription cis-regulatory region binding"/>
    <property type="evidence" value="ECO:0007669"/>
    <property type="project" value="TreeGrafter"/>
</dbReference>
<dbReference type="Proteomes" id="UP000019028">
    <property type="component" value="Chromosome"/>
</dbReference>
<dbReference type="Gene3D" id="3.40.50.2300">
    <property type="match status" value="2"/>
</dbReference>
<dbReference type="HOGENOM" id="CLU_037628_6_1_6"/>
<dbReference type="InterPro" id="IPR046335">
    <property type="entry name" value="LacI/GalR-like_sensor"/>
</dbReference>
<keyword evidence="7" id="KW-1185">Reference proteome</keyword>
<dbReference type="AlphaFoldDB" id="W0I3D8"/>
<dbReference type="Pfam" id="PF00356">
    <property type="entry name" value="LacI"/>
    <property type="match status" value="1"/>
</dbReference>
<keyword evidence="1" id="KW-0678">Repressor</keyword>
<dbReference type="PANTHER" id="PTHR30146">
    <property type="entry name" value="LACI-RELATED TRANSCRIPTIONAL REPRESSOR"/>
    <property type="match status" value="1"/>
</dbReference>
<dbReference type="SUPFAM" id="SSF47413">
    <property type="entry name" value="lambda repressor-like DNA-binding domains"/>
    <property type="match status" value="1"/>
</dbReference>
<dbReference type="RefSeq" id="WP_025424045.1">
    <property type="nucleotide sequence ID" value="NZ_CP006569.1"/>
</dbReference>
<dbReference type="CDD" id="cd01392">
    <property type="entry name" value="HTH_LacI"/>
    <property type="match status" value="1"/>
</dbReference>
<dbReference type="InterPro" id="IPR028082">
    <property type="entry name" value="Peripla_BP_I"/>
</dbReference>
<protein>
    <submittedName>
        <fullName evidence="6">DNA-binding transcriptional regulator</fullName>
    </submittedName>
</protein>
<dbReference type="EMBL" id="CP006569">
    <property type="protein sequence ID" value="AHF78923.1"/>
    <property type="molecule type" value="Genomic_DNA"/>
</dbReference>
<keyword evidence="4" id="KW-0804">Transcription</keyword>
<organism evidence="6 7">
    <name type="scientific">Sodalis praecaptivus</name>
    <dbReference type="NCBI Taxonomy" id="1239307"/>
    <lineage>
        <taxon>Bacteria</taxon>
        <taxon>Pseudomonadati</taxon>
        <taxon>Pseudomonadota</taxon>
        <taxon>Gammaproteobacteria</taxon>
        <taxon>Enterobacterales</taxon>
        <taxon>Bruguierivoracaceae</taxon>
        <taxon>Sodalis</taxon>
    </lineage>
</organism>
<reference evidence="6 7" key="1">
    <citation type="journal article" date="2014" name="Genome Biol. Evol.">
        <title>Genome degeneration and adaptation in a nascent stage of symbiosis.</title>
        <authorList>
            <person name="Oakeson K.F."/>
            <person name="Gil R."/>
            <person name="Clayton A.L."/>
            <person name="Dunn D.M."/>
            <person name="von Niederhausern A.C."/>
            <person name="Hamil C."/>
            <person name="Aoyagi A."/>
            <person name="Duval B."/>
            <person name="Baca A."/>
            <person name="Silva F.J."/>
            <person name="Vallier A."/>
            <person name="Jackson D.G."/>
            <person name="Latorre A."/>
            <person name="Weiss R.B."/>
            <person name="Heddi A."/>
            <person name="Moya A."/>
            <person name="Dale C."/>
        </authorList>
    </citation>
    <scope>NUCLEOTIDE SEQUENCE [LARGE SCALE GENOMIC DNA]</scope>
    <source>
        <strain evidence="6 7">HS1</strain>
    </source>
</reference>
<evidence type="ECO:0000313" key="7">
    <source>
        <dbReference type="Proteomes" id="UP000019028"/>
    </source>
</evidence>
<name>W0I3D8_9GAMM</name>
<dbReference type="SUPFAM" id="SSF53822">
    <property type="entry name" value="Periplasmic binding protein-like I"/>
    <property type="match status" value="1"/>
</dbReference>
<dbReference type="PROSITE" id="PS00356">
    <property type="entry name" value="HTH_LACI_1"/>
    <property type="match status" value="1"/>
</dbReference>
<dbReference type="PROSITE" id="PS50932">
    <property type="entry name" value="HTH_LACI_2"/>
    <property type="match status" value="1"/>
</dbReference>
<evidence type="ECO:0000313" key="6">
    <source>
        <dbReference type="EMBL" id="AHF78923.1"/>
    </source>
</evidence>
<dbReference type="Pfam" id="PF13377">
    <property type="entry name" value="Peripla_BP_3"/>
    <property type="match status" value="1"/>
</dbReference>
<dbReference type="GO" id="GO:0003700">
    <property type="term" value="F:DNA-binding transcription factor activity"/>
    <property type="evidence" value="ECO:0007669"/>
    <property type="project" value="TreeGrafter"/>
</dbReference>
<keyword evidence="3 6" id="KW-0238">DNA-binding</keyword>
<evidence type="ECO:0000256" key="3">
    <source>
        <dbReference type="ARBA" id="ARBA00023125"/>
    </source>
</evidence>
<dbReference type="PANTHER" id="PTHR30146:SF151">
    <property type="entry name" value="HTH-TYPE TRANSCRIPTIONAL REPRESSOR CYTR"/>
    <property type="match status" value="1"/>
</dbReference>
<dbReference type="SMART" id="SM00354">
    <property type="entry name" value="HTH_LACI"/>
    <property type="match status" value="1"/>
</dbReference>
<sequence length="346" mass="37486">MEQKRSRTCAATMRDVALQAGVSTATVSRALMRPEKVSPATLQRVRRAACSIGYAPLTPGRLIKRDESATLLALLPDSGDPHLSEVLRGIQETAAAQGYWLLLLPYRPAPTQKKSLSDMIYGRTIDGMLLLGADVPFRIDGDTRSTLPPMVMVNEYVPALALPTVHTDNLTAAWRAVDYLYRLGHRRIGCISGPAQLPACRLRLEGYRHALRRHGIAPREQGVFQGALNCQTGKAGLNMLISRPQPPTAIFCHSDMIALGALAQAKVLGLRVPEELSLTGFGNLTAAAHCCPPLTTVAPPSYCIGREAVLLLLRQLRQHATRAAASVMLDSELVIRGSSALPQTRH</sequence>
<keyword evidence="2" id="KW-0805">Transcription regulation</keyword>
<evidence type="ECO:0000256" key="4">
    <source>
        <dbReference type="ARBA" id="ARBA00023163"/>
    </source>
</evidence>
<evidence type="ECO:0000256" key="1">
    <source>
        <dbReference type="ARBA" id="ARBA00022491"/>
    </source>
</evidence>
<accession>W0I3D8</accession>
<dbReference type="PATRIC" id="fig|1239307.3.peg.4377"/>
<proteinExistence type="predicted"/>
<evidence type="ECO:0000256" key="2">
    <source>
        <dbReference type="ARBA" id="ARBA00023015"/>
    </source>
</evidence>
<dbReference type="Gene3D" id="1.10.260.40">
    <property type="entry name" value="lambda repressor-like DNA-binding domains"/>
    <property type="match status" value="1"/>
</dbReference>
<gene>
    <name evidence="6" type="primary">cytR</name>
    <name evidence="6" type="ORF">Sant_3967</name>
</gene>
<dbReference type="InterPro" id="IPR000843">
    <property type="entry name" value="HTH_LacI"/>
</dbReference>
<dbReference type="KEGG" id="sod:Sant_3967"/>
<dbReference type="InterPro" id="IPR010982">
    <property type="entry name" value="Lambda_DNA-bd_dom_sf"/>
</dbReference>